<reference evidence="2 3" key="1">
    <citation type="submission" date="2014-03" db="EMBL/GenBank/DDBJ databases">
        <title>Complete genome sequence of a deeply braunched marine Bacteroidia bacterium Draconibacterium orientale type strain FH5T.</title>
        <authorList>
            <person name="Li X."/>
            <person name="Wang X."/>
            <person name="Xie Z."/>
            <person name="Du Z."/>
            <person name="Chen G."/>
        </authorList>
    </citation>
    <scope>NUCLEOTIDE SEQUENCE [LARGE SCALE GENOMIC DNA]</scope>
    <source>
        <strain evidence="2 3">FH5</strain>
    </source>
</reference>
<feature type="transmembrane region" description="Helical" evidence="1">
    <location>
        <begin position="20"/>
        <end position="41"/>
    </location>
</feature>
<name>A0ABN4D2Y1_9BACT</name>
<accession>A0ABN4D2Y1</accession>
<keyword evidence="1" id="KW-0472">Membrane</keyword>
<sequence>MSQTRSFIRTNSKDQLQIIVTAISVITPGCVAAFTVVSLQIHRMMEVAGFIAATIATSGNEAINMIATLLAGFILLQLGL</sequence>
<keyword evidence="1" id="KW-1133">Transmembrane helix</keyword>
<keyword evidence="3" id="KW-1185">Reference proteome</keyword>
<evidence type="ECO:0000256" key="1">
    <source>
        <dbReference type="SAM" id="Phobius"/>
    </source>
</evidence>
<keyword evidence="1" id="KW-0812">Transmembrane</keyword>
<feature type="transmembrane region" description="Helical" evidence="1">
    <location>
        <begin position="47"/>
        <end position="76"/>
    </location>
</feature>
<dbReference type="Proteomes" id="UP000023772">
    <property type="component" value="Chromosome"/>
</dbReference>
<gene>
    <name evidence="2" type="ORF">FH5T_06300</name>
</gene>
<dbReference type="EMBL" id="CP007451">
    <property type="protein sequence ID" value="AHW61677.1"/>
    <property type="molecule type" value="Genomic_DNA"/>
</dbReference>
<protein>
    <submittedName>
        <fullName evidence="2">Uncharacterized protein</fullName>
    </submittedName>
</protein>
<organism evidence="2 3">
    <name type="scientific">Draconibacterium orientale</name>
    <dbReference type="NCBI Taxonomy" id="1168034"/>
    <lineage>
        <taxon>Bacteria</taxon>
        <taxon>Pseudomonadati</taxon>
        <taxon>Bacteroidota</taxon>
        <taxon>Bacteroidia</taxon>
        <taxon>Marinilabiliales</taxon>
        <taxon>Prolixibacteraceae</taxon>
        <taxon>Draconibacterium</taxon>
    </lineage>
</organism>
<evidence type="ECO:0000313" key="2">
    <source>
        <dbReference type="EMBL" id="AHW61677.1"/>
    </source>
</evidence>
<evidence type="ECO:0000313" key="3">
    <source>
        <dbReference type="Proteomes" id="UP000023772"/>
    </source>
</evidence>
<proteinExistence type="predicted"/>